<dbReference type="InterPro" id="IPR001845">
    <property type="entry name" value="HTH_ArsR_DNA-bd_dom"/>
</dbReference>
<dbReference type="Proteomes" id="UP000646523">
    <property type="component" value="Unassembled WGS sequence"/>
</dbReference>
<dbReference type="CDD" id="cd00090">
    <property type="entry name" value="HTH_ARSR"/>
    <property type="match status" value="1"/>
</dbReference>
<feature type="region of interest" description="Disordered" evidence="1">
    <location>
        <begin position="123"/>
        <end position="151"/>
    </location>
</feature>
<accession>A0A918DIM7</accession>
<dbReference type="GO" id="GO:0003700">
    <property type="term" value="F:DNA-binding transcription factor activity"/>
    <property type="evidence" value="ECO:0007669"/>
    <property type="project" value="InterPro"/>
</dbReference>
<evidence type="ECO:0000313" key="4">
    <source>
        <dbReference type="Proteomes" id="UP000646523"/>
    </source>
</evidence>
<proteinExistence type="predicted"/>
<reference evidence="3" key="1">
    <citation type="journal article" date="2014" name="Int. J. Syst. Evol. Microbiol.">
        <title>Complete genome sequence of Corynebacterium casei LMG S-19264T (=DSM 44701T), isolated from a smear-ripened cheese.</title>
        <authorList>
            <consortium name="US DOE Joint Genome Institute (JGI-PGF)"/>
            <person name="Walter F."/>
            <person name="Albersmeier A."/>
            <person name="Kalinowski J."/>
            <person name="Ruckert C."/>
        </authorList>
    </citation>
    <scope>NUCLEOTIDE SEQUENCE</scope>
    <source>
        <strain evidence="3">CGMCC 4.7368</strain>
    </source>
</reference>
<dbReference type="PRINTS" id="PR00778">
    <property type="entry name" value="HTHARSR"/>
</dbReference>
<feature type="domain" description="HTH arsR-type" evidence="2">
    <location>
        <begin position="7"/>
        <end position="101"/>
    </location>
</feature>
<evidence type="ECO:0000313" key="3">
    <source>
        <dbReference type="EMBL" id="GGO68841.1"/>
    </source>
</evidence>
<dbReference type="AlphaFoldDB" id="A0A918DIM7"/>
<dbReference type="InterPro" id="IPR036388">
    <property type="entry name" value="WH-like_DNA-bd_sf"/>
</dbReference>
<dbReference type="EMBL" id="BMNH01000006">
    <property type="protein sequence ID" value="GGO68841.1"/>
    <property type="molecule type" value="Genomic_DNA"/>
</dbReference>
<protein>
    <recommendedName>
        <fullName evidence="2">HTH arsR-type domain-containing protein</fullName>
    </recommendedName>
</protein>
<dbReference type="PROSITE" id="PS50987">
    <property type="entry name" value="HTH_ARSR_2"/>
    <property type="match status" value="1"/>
</dbReference>
<dbReference type="RefSeq" id="WP_308015982.1">
    <property type="nucleotide sequence ID" value="NZ_BMNH01000006.1"/>
</dbReference>
<organism evidence="3 4">
    <name type="scientific">Nonomuraea cavernae</name>
    <dbReference type="NCBI Taxonomy" id="2045107"/>
    <lineage>
        <taxon>Bacteria</taxon>
        <taxon>Bacillati</taxon>
        <taxon>Actinomycetota</taxon>
        <taxon>Actinomycetes</taxon>
        <taxon>Streptosporangiales</taxon>
        <taxon>Streptosporangiaceae</taxon>
        <taxon>Nonomuraea</taxon>
    </lineage>
</organism>
<comment type="caution">
    <text evidence="3">The sequence shown here is derived from an EMBL/GenBank/DDBJ whole genome shotgun (WGS) entry which is preliminary data.</text>
</comment>
<dbReference type="InterPro" id="IPR011991">
    <property type="entry name" value="ArsR-like_HTH"/>
</dbReference>
<dbReference type="InterPro" id="IPR036390">
    <property type="entry name" value="WH_DNA-bd_sf"/>
</dbReference>
<name>A0A918DIM7_9ACTN</name>
<gene>
    <name evidence="3" type="ORF">GCM10012289_28560</name>
</gene>
<evidence type="ECO:0000259" key="2">
    <source>
        <dbReference type="PROSITE" id="PS50987"/>
    </source>
</evidence>
<reference evidence="3" key="2">
    <citation type="submission" date="2020-09" db="EMBL/GenBank/DDBJ databases">
        <authorList>
            <person name="Sun Q."/>
            <person name="Zhou Y."/>
        </authorList>
    </citation>
    <scope>NUCLEOTIDE SEQUENCE</scope>
    <source>
        <strain evidence="3">CGMCC 4.7368</strain>
    </source>
</reference>
<keyword evidence="4" id="KW-1185">Reference proteome</keyword>
<dbReference type="SMART" id="SM00418">
    <property type="entry name" value="HTH_ARSR"/>
    <property type="match status" value="1"/>
</dbReference>
<sequence length="151" mass="16263">MERTPPHPEKEQFDLQRVLEALVDPVRRSIVTQLDAAGEDIACGAFDIAVSKSTATHHFKVLREAGLIRQHYVGTSRMNALRRTEMDQAFPGLLDAITPRVAEAGANVASAARDTVSARRLQSQGIAAAGEQAPDPGGVSRQLDGPVVRRS</sequence>
<dbReference type="Pfam" id="PF12840">
    <property type="entry name" value="HTH_20"/>
    <property type="match status" value="1"/>
</dbReference>
<dbReference type="SUPFAM" id="SSF46785">
    <property type="entry name" value="Winged helix' DNA-binding domain"/>
    <property type="match status" value="1"/>
</dbReference>
<dbReference type="Gene3D" id="1.10.10.10">
    <property type="entry name" value="Winged helix-like DNA-binding domain superfamily/Winged helix DNA-binding domain"/>
    <property type="match status" value="1"/>
</dbReference>
<evidence type="ECO:0000256" key="1">
    <source>
        <dbReference type="SAM" id="MobiDB-lite"/>
    </source>
</evidence>